<evidence type="ECO:0000313" key="5">
    <source>
        <dbReference type="Proteomes" id="UP001201262"/>
    </source>
</evidence>
<feature type="domain" description="CUE" evidence="2">
    <location>
        <begin position="687"/>
        <end position="730"/>
    </location>
</feature>
<dbReference type="InterPro" id="IPR009060">
    <property type="entry name" value="UBA-like_sf"/>
</dbReference>
<evidence type="ECO:0000313" key="4">
    <source>
        <dbReference type="EMBL" id="KAH8697464.1"/>
    </source>
</evidence>
<dbReference type="InterPro" id="IPR003892">
    <property type="entry name" value="CUE"/>
</dbReference>
<dbReference type="Proteomes" id="UP001201262">
    <property type="component" value="Unassembled WGS sequence"/>
</dbReference>
<dbReference type="AlphaFoldDB" id="A0AAD4KW97"/>
<dbReference type="Gene3D" id="1.10.246.120">
    <property type="match status" value="1"/>
</dbReference>
<dbReference type="PANTHER" id="PTHR23101:SF25">
    <property type="entry name" value="GTPASE-ACTIVATING PROTEIN AND VPS9 DOMAIN-CONTAINING PROTEIN 1"/>
    <property type="match status" value="1"/>
</dbReference>
<dbReference type="GeneID" id="70241465"/>
<feature type="compositionally biased region" description="Basic and acidic residues" evidence="1">
    <location>
        <begin position="45"/>
        <end position="56"/>
    </location>
</feature>
<dbReference type="GO" id="GO:0031267">
    <property type="term" value="F:small GTPase binding"/>
    <property type="evidence" value="ECO:0007669"/>
    <property type="project" value="TreeGrafter"/>
</dbReference>
<feature type="region of interest" description="Disordered" evidence="1">
    <location>
        <begin position="620"/>
        <end position="674"/>
    </location>
</feature>
<evidence type="ECO:0000259" key="3">
    <source>
        <dbReference type="PROSITE" id="PS51205"/>
    </source>
</evidence>
<dbReference type="GO" id="GO:0016192">
    <property type="term" value="P:vesicle-mediated transport"/>
    <property type="evidence" value="ECO:0007669"/>
    <property type="project" value="InterPro"/>
</dbReference>
<protein>
    <submittedName>
        <fullName evidence="4">Guanine nucleotide exchange factor Vps9</fullName>
    </submittedName>
</protein>
<dbReference type="SMART" id="SM00546">
    <property type="entry name" value="CUE"/>
    <property type="match status" value="1"/>
</dbReference>
<comment type="caution">
    <text evidence="4">The sequence shown here is derived from an EMBL/GenBank/DDBJ whole genome shotgun (WGS) entry which is preliminary data.</text>
</comment>
<dbReference type="RefSeq" id="XP_046072165.1">
    <property type="nucleotide sequence ID" value="XM_046211178.1"/>
</dbReference>
<dbReference type="GO" id="GO:0043130">
    <property type="term" value="F:ubiquitin binding"/>
    <property type="evidence" value="ECO:0007669"/>
    <property type="project" value="InterPro"/>
</dbReference>
<feature type="compositionally biased region" description="Low complexity" evidence="1">
    <location>
        <begin position="656"/>
        <end position="674"/>
    </location>
</feature>
<organism evidence="4 5">
    <name type="scientific">Talaromyces proteolyticus</name>
    <dbReference type="NCBI Taxonomy" id="1131652"/>
    <lineage>
        <taxon>Eukaryota</taxon>
        <taxon>Fungi</taxon>
        <taxon>Dikarya</taxon>
        <taxon>Ascomycota</taxon>
        <taxon>Pezizomycotina</taxon>
        <taxon>Eurotiomycetes</taxon>
        <taxon>Eurotiomycetidae</taxon>
        <taxon>Eurotiales</taxon>
        <taxon>Trichocomaceae</taxon>
        <taxon>Talaromyces</taxon>
        <taxon>Talaromyces sect. Bacilispori</taxon>
    </lineage>
</organism>
<dbReference type="InterPro" id="IPR041545">
    <property type="entry name" value="DUF5601"/>
</dbReference>
<dbReference type="GO" id="GO:0005829">
    <property type="term" value="C:cytosol"/>
    <property type="evidence" value="ECO:0007669"/>
    <property type="project" value="TreeGrafter"/>
</dbReference>
<feature type="domain" description="VPS9" evidence="3">
    <location>
        <begin position="396"/>
        <end position="536"/>
    </location>
</feature>
<accession>A0AAD4KW97</accession>
<feature type="compositionally biased region" description="Polar residues" evidence="1">
    <location>
        <begin position="168"/>
        <end position="180"/>
    </location>
</feature>
<reference evidence="4" key="1">
    <citation type="submission" date="2021-12" db="EMBL/GenBank/DDBJ databases">
        <title>Convergent genome expansion in fungi linked to evolution of root-endophyte symbiosis.</title>
        <authorList>
            <consortium name="DOE Joint Genome Institute"/>
            <person name="Ke Y.-H."/>
            <person name="Bonito G."/>
            <person name="Liao H.-L."/>
            <person name="Looney B."/>
            <person name="Rojas-Flechas A."/>
            <person name="Nash J."/>
            <person name="Hameed K."/>
            <person name="Schadt C."/>
            <person name="Martin F."/>
            <person name="Crous P.W."/>
            <person name="Miettinen O."/>
            <person name="Magnuson J.K."/>
            <person name="Labbe J."/>
            <person name="Jacobson D."/>
            <person name="Doktycz M.J."/>
            <person name="Veneault-Fourrey C."/>
            <person name="Kuo A."/>
            <person name="Mondo S."/>
            <person name="Calhoun S."/>
            <person name="Riley R."/>
            <person name="Ohm R."/>
            <person name="LaButti K."/>
            <person name="Andreopoulos B."/>
            <person name="Pangilinan J."/>
            <person name="Nolan M."/>
            <person name="Tritt A."/>
            <person name="Clum A."/>
            <person name="Lipzen A."/>
            <person name="Daum C."/>
            <person name="Barry K."/>
            <person name="Grigoriev I.V."/>
            <person name="Vilgalys R."/>
        </authorList>
    </citation>
    <scope>NUCLEOTIDE SEQUENCE</scope>
    <source>
        <strain evidence="4">PMI_201</strain>
    </source>
</reference>
<dbReference type="Pfam" id="PF02204">
    <property type="entry name" value="VPS9"/>
    <property type="match status" value="1"/>
</dbReference>
<dbReference type="PROSITE" id="PS51205">
    <property type="entry name" value="VPS9"/>
    <property type="match status" value="1"/>
</dbReference>
<dbReference type="GO" id="GO:0005085">
    <property type="term" value="F:guanyl-nucleotide exchange factor activity"/>
    <property type="evidence" value="ECO:0007669"/>
    <property type="project" value="InterPro"/>
</dbReference>
<feature type="compositionally biased region" description="Basic and acidic residues" evidence="1">
    <location>
        <begin position="576"/>
        <end position="587"/>
    </location>
</feature>
<dbReference type="InterPro" id="IPR045046">
    <property type="entry name" value="Vps9-like"/>
</dbReference>
<dbReference type="PROSITE" id="PS51140">
    <property type="entry name" value="CUE"/>
    <property type="match status" value="1"/>
</dbReference>
<evidence type="ECO:0000259" key="2">
    <source>
        <dbReference type="PROSITE" id="PS51140"/>
    </source>
</evidence>
<proteinExistence type="predicted"/>
<dbReference type="CDD" id="cd14369">
    <property type="entry name" value="CUE_VPS9_like"/>
    <property type="match status" value="1"/>
</dbReference>
<dbReference type="SMART" id="SM00167">
    <property type="entry name" value="VPS9"/>
    <property type="match status" value="1"/>
</dbReference>
<evidence type="ECO:0000256" key="1">
    <source>
        <dbReference type="SAM" id="MobiDB-lite"/>
    </source>
</evidence>
<dbReference type="Pfam" id="PF02845">
    <property type="entry name" value="CUE"/>
    <property type="match status" value="1"/>
</dbReference>
<sequence length="732" mass="80481">MSTSHNPLSSAPEDPQKAHPGEYGSHSALLNTSSDTRYENAASMGEHEADLGELVHVDPSPLDEPTARSSIAHGELDPEDLKRLSLSSKKPERLSLQTQLDVPPTPPQKDGVYIDPTPKTPQASHSPVGVDYTEKELPDVPQHEERLQETQPQKGGNAVNKTDDEQSEIQSIMDQFSDETNGPKETEIMSPRLELAEQFKGKSAQFPPRRSSLDHLKPVDSIPSSAGTTSITPITVPKQAPSAGSEVPGTPRSVSSMSGLPPPEPESDQPFDFHRFLEQLRHRTADPVAKFLRSFLMEFGKKQWLVHEQVKIISDFLAFITNKMAQCEVWKHVSDAEFDNAKEGMEKLVMNRLYGQTFSPAIPPPPSVPRSVSRSKRRELERLHGPGRRGQHQEDVERDEILAQKIRIYSWIQPEHLDIPPVGNNGRRFINLAQQELRKIKGYRAPRDKVICILNCCKVIFGLLKHSKNPDTSADSFVPLLIYVVLKENPEHLVSNVQYILRFRNQDKLGGEAGYYLSSLSGAIQFIETLDRTSLTVSDEEFEKNVEAAVSAIAQENLKAESESSSSAHVTPRASTDAERYAHRKDGPSLGDGENAPVAGLLRTIQKPLSTIGKIFSDDTEQDATRNAQAPASSAAPAPSPRPPPAGYTSDDRVPSAANAASLDAQEAAARQASAEAAEARRIQRAEHKDVVETLSAMFPNLDRDIIDDVVRMKEGRVGLAVDACLALSSTE</sequence>
<dbReference type="InterPro" id="IPR037191">
    <property type="entry name" value="VPS9_dom_sf"/>
</dbReference>
<dbReference type="SUPFAM" id="SSF109993">
    <property type="entry name" value="VPS9 domain"/>
    <property type="match status" value="1"/>
</dbReference>
<gene>
    <name evidence="4" type="ORF">BGW36DRAFT_295401</name>
</gene>
<feature type="compositionally biased region" description="Polar residues" evidence="1">
    <location>
        <begin position="222"/>
        <end position="233"/>
    </location>
</feature>
<dbReference type="Gene3D" id="1.20.1050.80">
    <property type="entry name" value="VPS9 domain"/>
    <property type="match status" value="1"/>
</dbReference>
<feature type="compositionally biased region" description="Low complexity" evidence="1">
    <location>
        <begin position="628"/>
        <end position="637"/>
    </location>
</feature>
<dbReference type="Pfam" id="PF18151">
    <property type="entry name" value="DUF5601"/>
    <property type="match status" value="1"/>
</dbReference>
<dbReference type="GO" id="GO:0030139">
    <property type="term" value="C:endocytic vesicle"/>
    <property type="evidence" value="ECO:0007669"/>
    <property type="project" value="TreeGrafter"/>
</dbReference>
<dbReference type="PANTHER" id="PTHR23101">
    <property type="entry name" value="RAB GDP/GTP EXCHANGE FACTOR"/>
    <property type="match status" value="1"/>
</dbReference>
<feature type="compositionally biased region" description="Basic and acidic residues" evidence="1">
    <location>
        <begin position="132"/>
        <end position="148"/>
    </location>
</feature>
<feature type="region of interest" description="Disordered" evidence="1">
    <location>
        <begin position="558"/>
        <end position="596"/>
    </location>
</feature>
<feature type="compositionally biased region" description="Basic and acidic residues" evidence="1">
    <location>
        <begin position="74"/>
        <end position="93"/>
    </location>
</feature>
<dbReference type="SUPFAM" id="SSF46934">
    <property type="entry name" value="UBA-like"/>
    <property type="match status" value="1"/>
</dbReference>
<name>A0AAD4KW97_9EURO</name>
<feature type="region of interest" description="Disordered" evidence="1">
    <location>
        <begin position="1"/>
        <end position="267"/>
    </location>
</feature>
<dbReference type="EMBL" id="JAJTJA010000006">
    <property type="protein sequence ID" value="KAH8697464.1"/>
    <property type="molecule type" value="Genomic_DNA"/>
</dbReference>
<dbReference type="InterPro" id="IPR003123">
    <property type="entry name" value="VPS9"/>
</dbReference>
<dbReference type="InterPro" id="IPR041804">
    <property type="entry name" value="Vps9_CUE"/>
</dbReference>
<dbReference type="Gene3D" id="1.10.8.10">
    <property type="entry name" value="DNA helicase RuvA subunit, C-terminal domain"/>
    <property type="match status" value="1"/>
</dbReference>
<keyword evidence="5" id="KW-1185">Reference proteome</keyword>